<evidence type="ECO:0000256" key="1">
    <source>
        <dbReference type="SAM" id="Phobius"/>
    </source>
</evidence>
<evidence type="ECO:0000313" key="2">
    <source>
        <dbReference type="EMBL" id="MBU3856289.1"/>
    </source>
</evidence>
<keyword evidence="1" id="KW-0472">Membrane</keyword>
<dbReference type="AlphaFoldDB" id="A0A948X2T7"/>
<feature type="transmembrane region" description="Helical" evidence="1">
    <location>
        <begin position="5"/>
        <end position="27"/>
    </location>
</feature>
<comment type="caution">
    <text evidence="2">The sequence shown here is derived from an EMBL/GenBank/DDBJ whole genome shotgun (WGS) entry which is preliminary data.</text>
</comment>
<dbReference type="EMBL" id="JAHLFJ010000069">
    <property type="protein sequence ID" value="MBU3856289.1"/>
    <property type="molecule type" value="Genomic_DNA"/>
</dbReference>
<evidence type="ECO:0000313" key="3">
    <source>
        <dbReference type="Proteomes" id="UP000784286"/>
    </source>
</evidence>
<keyword evidence="1" id="KW-1133">Transmembrane helix</keyword>
<reference evidence="2" key="2">
    <citation type="submission" date="2021-04" db="EMBL/GenBank/DDBJ databases">
        <authorList>
            <person name="Gilroy R."/>
        </authorList>
    </citation>
    <scope>NUCLEOTIDE SEQUENCE</scope>
    <source>
        <strain evidence="2">8470</strain>
    </source>
</reference>
<gene>
    <name evidence="2" type="ORF">H9928_07035</name>
</gene>
<evidence type="ECO:0008006" key="4">
    <source>
        <dbReference type="Google" id="ProtNLM"/>
    </source>
</evidence>
<dbReference type="Proteomes" id="UP000784286">
    <property type="component" value="Unassembled WGS sequence"/>
</dbReference>
<sequence>MKLRLLVKLGVALSVILFCIGIGFYGFARLSVADKNQGADLLEYVPADCYGLFEIDNIDFFLHGFSDMAYAAQLDTLHRTGLVADVLNDLNNYSSSAAHGLSNRMNRLLVSFHTPGKPDVVAYFHAGKEEKRQLVEAVRRKYNVNFVSKEETYRGEKIEVFPMDPAHYLSVYEEGGVLAVSYQKNLIERVIDAKKDGASLRNDAVFSSIHQPKSVNHLTIYGRTASLPFFVDGHPCWSEFDVNMNSEVFYLSGAMYMPDSCMQTIEERLDKVQPVVEKDSLLIVSGPEKVDSCISSVIASPFHSLFDECTANLSRDASYIMVADMDKIAKHPEQYASFLPGFLLRHPDLFRSFILSVQIKKVKNHFSHIFVFTYKD</sequence>
<reference evidence="2" key="1">
    <citation type="journal article" date="2021" name="PeerJ">
        <title>Extensive microbial diversity within the chicken gut microbiome revealed by metagenomics and culture.</title>
        <authorList>
            <person name="Gilroy R."/>
            <person name="Ravi A."/>
            <person name="Getino M."/>
            <person name="Pursley I."/>
            <person name="Horton D.L."/>
            <person name="Alikhan N.F."/>
            <person name="Baker D."/>
            <person name="Gharbi K."/>
            <person name="Hall N."/>
            <person name="Watson M."/>
            <person name="Adriaenssens E.M."/>
            <person name="Foster-Nyarko E."/>
            <person name="Jarju S."/>
            <person name="Secka A."/>
            <person name="Antonio M."/>
            <person name="Oren A."/>
            <person name="Chaudhuri R.R."/>
            <person name="La Ragione R."/>
            <person name="Hildebrand F."/>
            <person name="Pallen M.J."/>
        </authorList>
    </citation>
    <scope>NUCLEOTIDE SEQUENCE</scope>
    <source>
        <strain evidence="2">8470</strain>
    </source>
</reference>
<name>A0A948X2T7_9BACT</name>
<accession>A0A948X2T7</accession>
<protein>
    <recommendedName>
        <fullName evidence="4">DUF3352 domain-containing protein</fullName>
    </recommendedName>
</protein>
<keyword evidence="1" id="KW-0812">Transmembrane</keyword>
<proteinExistence type="predicted"/>
<organism evidence="2 3">
    <name type="scientific">Candidatus Phocaeicola excrementipullorum</name>
    <dbReference type="NCBI Taxonomy" id="2838731"/>
    <lineage>
        <taxon>Bacteria</taxon>
        <taxon>Pseudomonadati</taxon>
        <taxon>Bacteroidota</taxon>
        <taxon>Bacteroidia</taxon>
        <taxon>Bacteroidales</taxon>
        <taxon>Bacteroidaceae</taxon>
        <taxon>Phocaeicola</taxon>
    </lineage>
</organism>